<dbReference type="EC" id="3.1.1.11" evidence="5 16"/>
<evidence type="ECO:0000256" key="14">
    <source>
        <dbReference type="ARBA" id="ARBA00057335"/>
    </source>
</evidence>
<evidence type="ECO:0000256" key="10">
    <source>
        <dbReference type="ARBA" id="ARBA00023157"/>
    </source>
</evidence>
<dbReference type="NCBIfam" id="TIGR01614">
    <property type="entry name" value="PME_inhib"/>
    <property type="match status" value="1"/>
</dbReference>
<keyword evidence="11" id="KW-0325">Glycoprotein</keyword>
<dbReference type="SMART" id="SM00856">
    <property type="entry name" value="PMEI"/>
    <property type="match status" value="1"/>
</dbReference>
<evidence type="ECO:0000256" key="9">
    <source>
        <dbReference type="ARBA" id="ARBA00023085"/>
    </source>
</evidence>
<evidence type="ECO:0000259" key="18">
    <source>
        <dbReference type="SMART" id="SM00856"/>
    </source>
</evidence>
<evidence type="ECO:0000256" key="12">
    <source>
        <dbReference type="ARBA" id="ARBA00023316"/>
    </source>
</evidence>
<dbReference type="OrthoDB" id="2019149at2759"/>
<comment type="function">
    <text evidence="14">Acts in the modification of cell walls via demethylesterification of cell wall pectin.</text>
</comment>
<dbReference type="Pfam" id="PF04043">
    <property type="entry name" value="PMEI"/>
    <property type="match status" value="1"/>
</dbReference>
<dbReference type="PANTHER" id="PTHR31707">
    <property type="entry name" value="PECTINESTERASE"/>
    <property type="match status" value="1"/>
</dbReference>
<feature type="transmembrane region" description="Helical" evidence="17">
    <location>
        <begin position="29"/>
        <end position="52"/>
    </location>
</feature>
<keyword evidence="17" id="KW-1133">Transmembrane helix</keyword>
<sequence>METINSFKGYGKVDELEQQAFKKKTRKRLIIISISSVLLIAMIVGVVAGTVIHSKSKSGADDVPSTSTSAAAIKAVCSVTEYPNSCYSSLESSNSTDPQKIFAFSLTVVKNSLETASTFTSDYMNKMDDPVVKEALNVCATVLGDAADSLDDCISSVQNGGKNLISDGSSIDDCKTWLSTVLTDEETCFDALYEANATFVEEVKLLMNNSTEFASNSLAIISKLHTLLTNFKFPFNRRRLLAAAEGSVFPEWVSAADRRLLQQRNPKPDVTVAKDGSGDVTTLKAAVARIRKKSNTRFVIYVKRGLYLENVVLDKSYTNVMIYGDGKNLSIISGNKNFVDGTPTFSTATVGVAGKGFIARDIGFKNTAGAAKHQAVAFRSGSDQSVFYRCSFEAFQDTLYPHSNRQFYRECDIIGTVDFIFGNSAVVLQNCSIFPRQPMPNQFVTITAQGKVDPNQNTGISIQRCTISPFDKLTAQTYLGRPWKTYATTVVMQTNIGGFLNPLGWARWVQNQDPPKTIFYAEYQNTGPGANTSGRVKWAGYKPRLTPAEANKYNVQSFVQGSSWLPATNVAFDST</sequence>
<gene>
    <name evidence="19" type="ORF">F511_26512</name>
</gene>
<keyword evidence="8 16" id="KW-0378">Hydrolase</keyword>
<comment type="subcellular location">
    <subcellularLocation>
        <location evidence="1">Secreted</location>
        <location evidence="1">Cell wall</location>
    </subcellularLocation>
</comment>
<dbReference type="InterPro" id="IPR000070">
    <property type="entry name" value="Pectinesterase_cat"/>
</dbReference>
<proteinExistence type="inferred from homology"/>
<keyword evidence="20" id="KW-1185">Reference proteome</keyword>
<keyword evidence="17" id="KW-0812">Transmembrane</keyword>
<keyword evidence="6" id="KW-0134">Cell wall</keyword>
<dbReference type="CDD" id="cd15798">
    <property type="entry name" value="PMEI-like_3"/>
    <property type="match status" value="1"/>
</dbReference>
<dbReference type="InterPro" id="IPR011050">
    <property type="entry name" value="Pectin_lyase_fold/virulence"/>
</dbReference>
<dbReference type="InterPro" id="IPR006501">
    <property type="entry name" value="Pectinesterase_inhib_dom"/>
</dbReference>
<comment type="catalytic activity">
    <reaction evidence="13 16">
        <text>[(1-&gt;4)-alpha-D-galacturonosyl methyl ester](n) + n H2O = [(1-&gt;4)-alpha-D-galacturonosyl](n) + n methanol + n H(+)</text>
        <dbReference type="Rhea" id="RHEA:22380"/>
        <dbReference type="Rhea" id="RHEA-COMP:14570"/>
        <dbReference type="Rhea" id="RHEA-COMP:14573"/>
        <dbReference type="ChEBI" id="CHEBI:15377"/>
        <dbReference type="ChEBI" id="CHEBI:15378"/>
        <dbReference type="ChEBI" id="CHEBI:17790"/>
        <dbReference type="ChEBI" id="CHEBI:140522"/>
        <dbReference type="ChEBI" id="CHEBI:140523"/>
        <dbReference type="EC" id="3.1.1.11"/>
    </reaction>
</comment>
<evidence type="ECO:0000256" key="1">
    <source>
        <dbReference type="ARBA" id="ARBA00004191"/>
    </source>
</evidence>
<keyword evidence="10" id="KW-1015">Disulfide bond</keyword>
<feature type="active site" evidence="15">
    <location>
        <position position="418"/>
    </location>
</feature>
<evidence type="ECO:0000256" key="13">
    <source>
        <dbReference type="ARBA" id="ARBA00047928"/>
    </source>
</evidence>
<dbReference type="GO" id="GO:0004857">
    <property type="term" value="F:enzyme inhibitor activity"/>
    <property type="evidence" value="ECO:0007669"/>
    <property type="project" value="InterPro"/>
</dbReference>
<dbReference type="InterPro" id="IPR012334">
    <property type="entry name" value="Pectin_lyas_fold"/>
</dbReference>
<dbReference type="GO" id="GO:0042545">
    <property type="term" value="P:cell wall modification"/>
    <property type="evidence" value="ECO:0007669"/>
    <property type="project" value="UniProtKB-UniRule"/>
</dbReference>
<keyword evidence="17" id="KW-0472">Membrane</keyword>
<protein>
    <recommendedName>
        <fullName evidence="5 16">Pectinesterase</fullName>
        <ecNumber evidence="5 16">3.1.1.11</ecNumber>
    </recommendedName>
</protein>
<dbReference type="SUPFAM" id="SSF101148">
    <property type="entry name" value="Plant invertase/pectin methylesterase inhibitor"/>
    <property type="match status" value="1"/>
</dbReference>
<dbReference type="GO" id="GO:0030599">
    <property type="term" value="F:pectinesterase activity"/>
    <property type="evidence" value="ECO:0007669"/>
    <property type="project" value="UniProtKB-UniRule"/>
</dbReference>
<evidence type="ECO:0000256" key="7">
    <source>
        <dbReference type="ARBA" id="ARBA00022525"/>
    </source>
</evidence>
<keyword evidence="7" id="KW-0964">Secreted</keyword>
<dbReference type="Pfam" id="PF01095">
    <property type="entry name" value="Pectinesterase"/>
    <property type="match status" value="1"/>
</dbReference>
<comment type="pathway">
    <text evidence="2 16">Glycan metabolism; pectin degradation; 2-dehydro-3-deoxy-D-gluconate from pectin: step 1/5.</text>
</comment>
<name>A0A2Z7CGX5_9LAMI</name>
<evidence type="ECO:0000256" key="11">
    <source>
        <dbReference type="ARBA" id="ARBA00023180"/>
    </source>
</evidence>
<comment type="similarity">
    <text evidence="3">In the N-terminal section; belongs to the PMEI family.</text>
</comment>
<evidence type="ECO:0000256" key="8">
    <source>
        <dbReference type="ARBA" id="ARBA00022801"/>
    </source>
</evidence>
<dbReference type="FunFam" id="2.160.20.10:FF:000001">
    <property type="entry name" value="Pectinesterase"/>
    <property type="match status" value="1"/>
</dbReference>
<comment type="similarity">
    <text evidence="4">In the C-terminal section; belongs to the pectinesterase family.</text>
</comment>
<accession>A0A2Z7CGX5</accession>
<evidence type="ECO:0000256" key="15">
    <source>
        <dbReference type="PROSITE-ProRule" id="PRU10040"/>
    </source>
</evidence>
<dbReference type="Gene3D" id="1.20.140.40">
    <property type="entry name" value="Invertase/pectin methylesterase inhibitor family protein"/>
    <property type="match status" value="1"/>
</dbReference>
<dbReference type="InterPro" id="IPR035513">
    <property type="entry name" value="Invertase/methylesterase_inhib"/>
</dbReference>
<keyword evidence="9 16" id="KW-0063">Aspartyl esterase</keyword>
<dbReference type="GO" id="GO:0045490">
    <property type="term" value="P:pectin catabolic process"/>
    <property type="evidence" value="ECO:0007669"/>
    <property type="project" value="UniProtKB-UniRule"/>
</dbReference>
<dbReference type="FunFam" id="1.20.140.40:FF:000001">
    <property type="entry name" value="Pectinesterase"/>
    <property type="match status" value="1"/>
</dbReference>
<evidence type="ECO:0000256" key="5">
    <source>
        <dbReference type="ARBA" id="ARBA00013229"/>
    </source>
</evidence>
<dbReference type="InterPro" id="IPR033131">
    <property type="entry name" value="Pectinesterase_Asp_AS"/>
</dbReference>
<evidence type="ECO:0000256" key="3">
    <source>
        <dbReference type="ARBA" id="ARBA00006027"/>
    </source>
</evidence>
<dbReference type="SUPFAM" id="SSF51126">
    <property type="entry name" value="Pectin lyase-like"/>
    <property type="match status" value="1"/>
</dbReference>
<dbReference type="AlphaFoldDB" id="A0A2Z7CGX5"/>
<evidence type="ECO:0000256" key="6">
    <source>
        <dbReference type="ARBA" id="ARBA00022512"/>
    </source>
</evidence>
<evidence type="ECO:0000256" key="17">
    <source>
        <dbReference type="SAM" id="Phobius"/>
    </source>
</evidence>
<evidence type="ECO:0000256" key="4">
    <source>
        <dbReference type="ARBA" id="ARBA00007786"/>
    </source>
</evidence>
<organism evidence="19 20">
    <name type="scientific">Dorcoceras hygrometricum</name>
    <dbReference type="NCBI Taxonomy" id="472368"/>
    <lineage>
        <taxon>Eukaryota</taxon>
        <taxon>Viridiplantae</taxon>
        <taxon>Streptophyta</taxon>
        <taxon>Embryophyta</taxon>
        <taxon>Tracheophyta</taxon>
        <taxon>Spermatophyta</taxon>
        <taxon>Magnoliopsida</taxon>
        <taxon>eudicotyledons</taxon>
        <taxon>Gunneridae</taxon>
        <taxon>Pentapetalae</taxon>
        <taxon>asterids</taxon>
        <taxon>lamiids</taxon>
        <taxon>Lamiales</taxon>
        <taxon>Gesneriaceae</taxon>
        <taxon>Didymocarpoideae</taxon>
        <taxon>Trichosporeae</taxon>
        <taxon>Loxocarpinae</taxon>
        <taxon>Dorcoceras</taxon>
    </lineage>
</organism>
<dbReference type="EMBL" id="KQ997552">
    <property type="protein sequence ID" value="KZV43996.1"/>
    <property type="molecule type" value="Genomic_DNA"/>
</dbReference>
<keyword evidence="12" id="KW-0961">Cell wall biogenesis/degradation</keyword>
<evidence type="ECO:0000313" key="20">
    <source>
        <dbReference type="Proteomes" id="UP000250235"/>
    </source>
</evidence>
<evidence type="ECO:0000256" key="2">
    <source>
        <dbReference type="ARBA" id="ARBA00005184"/>
    </source>
</evidence>
<dbReference type="Gene3D" id="2.160.20.10">
    <property type="entry name" value="Single-stranded right-handed beta-helix, Pectin lyase-like"/>
    <property type="match status" value="1"/>
</dbReference>
<evidence type="ECO:0000313" key="19">
    <source>
        <dbReference type="EMBL" id="KZV43996.1"/>
    </source>
</evidence>
<feature type="domain" description="Pectinesterase inhibitor" evidence="18">
    <location>
        <begin position="68"/>
        <end position="220"/>
    </location>
</feature>
<dbReference type="PROSITE" id="PS00503">
    <property type="entry name" value="PECTINESTERASE_2"/>
    <property type="match status" value="1"/>
</dbReference>
<dbReference type="UniPathway" id="UPA00545">
    <property type="reaction ID" value="UER00823"/>
</dbReference>
<evidence type="ECO:0000256" key="16">
    <source>
        <dbReference type="RuleBase" id="RU000589"/>
    </source>
</evidence>
<reference evidence="19 20" key="1">
    <citation type="journal article" date="2015" name="Proc. Natl. Acad. Sci. U.S.A.">
        <title>The resurrection genome of Boea hygrometrica: A blueprint for survival of dehydration.</title>
        <authorList>
            <person name="Xiao L."/>
            <person name="Yang G."/>
            <person name="Zhang L."/>
            <person name="Yang X."/>
            <person name="Zhao S."/>
            <person name="Ji Z."/>
            <person name="Zhou Q."/>
            <person name="Hu M."/>
            <person name="Wang Y."/>
            <person name="Chen M."/>
            <person name="Xu Y."/>
            <person name="Jin H."/>
            <person name="Xiao X."/>
            <person name="Hu G."/>
            <person name="Bao F."/>
            <person name="Hu Y."/>
            <person name="Wan P."/>
            <person name="Li L."/>
            <person name="Deng X."/>
            <person name="Kuang T."/>
            <person name="Xiang C."/>
            <person name="Zhu J.K."/>
            <person name="Oliver M.J."/>
            <person name="He Y."/>
        </authorList>
    </citation>
    <scope>NUCLEOTIDE SEQUENCE [LARGE SCALE GENOMIC DNA]</scope>
    <source>
        <strain evidence="20">cv. XS01</strain>
    </source>
</reference>
<dbReference type="Proteomes" id="UP000250235">
    <property type="component" value="Unassembled WGS sequence"/>
</dbReference>